<evidence type="ECO:0000313" key="2">
    <source>
        <dbReference type="Proteomes" id="UP000324162"/>
    </source>
</evidence>
<dbReference type="EMBL" id="SEUK01000035">
    <property type="protein sequence ID" value="KAA1164688.1"/>
    <property type="molecule type" value="Genomic_DNA"/>
</dbReference>
<dbReference type="PROSITE" id="PS51257">
    <property type="entry name" value="PROKAR_LIPOPROTEIN"/>
    <property type="match status" value="1"/>
</dbReference>
<protein>
    <submittedName>
        <fullName evidence="1">Uncharacterized protein</fullName>
    </submittedName>
</protein>
<evidence type="ECO:0000313" key="1">
    <source>
        <dbReference type="EMBL" id="KAA1164688.1"/>
    </source>
</evidence>
<comment type="caution">
    <text evidence="1">The sequence shown here is derived from an EMBL/GenBank/DDBJ whole genome shotgun (WGS) entry which is preliminary data.</text>
</comment>
<sequence length="159" mass="18317">MKKTFVLLLISLLLGCDKEPTLIEMKDNFNKHQATFLELQAIVCEMGKVKQPYSYTESKFVFGPKGKLVKRVPELESLLKLIGVDSVSFERGQYAQCTLKVQYYVRGFAGTGISYDYRYGIENPILLDESKHLIDSEPNRKYSFDIYLSDGWYLSFQAK</sequence>
<organism evidence="1 2">
    <name type="scientific">Pseudoalteromonas fuliginea</name>
    <dbReference type="NCBI Taxonomy" id="1872678"/>
    <lineage>
        <taxon>Bacteria</taxon>
        <taxon>Pseudomonadati</taxon>
        <taxon>Pseudomonadota</taxon>
        <taxon>Gammaproteobacteria</taxon>
        <taxon>Alteromonadales</taxon>
        <taxon>Pseudoalteromonadaceae</taxon>
        <taxon>Pseudoalteromonas</taxon>
    </lineage>
</organism>
<reference evidence="1 2" key="1">
    <citation type="submission" date="2019-01" db="EMBL/GenBank/DDBJ databases">
        <title>Genome sequences of marine Pseudoalteromonas species.</title>
        <authorList>
            <person name="Boraston A.B."/>
            <person name="Hehemann J.-H."/>
            <person name="Vickers C.J."/>
            <person name="Salama-Alber O."/>
            <person name="Abe K."/>
            <person name="Hettle A.J."/>
        </authorList>
    </citation>
    <scope>NUCLEOTIDE SEQUENCE [LARGE SCALE GENOMIC DNA]</scope>
    <source>
        <strain evidence="1 2">PS42</strain>
    </source>
</reference>
<dbReference type="AlphaFoldDB" id="A0AB73BLG3"/>
<dbReference type="RefSeq" id="WP_149613380.1">
    <property type="nucleotide sequence ID" value="NZ_SEUK01000035.1"/>
</dbReference>
<dbReference type="Proteomes" id="UP000324162">
    <property type="component" value="Unassembled WGS sequence"/>
</dbReference>
<accession>A0AB73BLG3</accession>
<name>A0AB73BLG3_9GAMM</name>
<proteinExistence type="predicted"/>
<gene>
    <name evidence="1" type="ORF">EU508_01455</name>
</gene>